<sequence length="224" mass="24690">MSVRPCCFSNPCLLSPPCQALSPRTDYQMTPPSSPNISPPLSPITTSRISQSKLLLTPKSSPRPLTSPPLAPTQPSTHSSLLTISLDPIELMFSTPPTSPQALFDSLEDLPPRTTTPPSSRPSFDSMDRLANQPPPLPAMEPPLLPFPPQLPSLPPPPPTVPPHLSNFPPLQSLGPNNPFPMLTYEMFYDHCQRTQVIVDNLCDEMRFILNHILECLNAFVHNY</sequence>
<keyword evidence="3" id="KW-1185">Reference proteome</keyword>
<evidence type="ECO:0008006" key="4">
    <source>
        <dbReference type="Google" id="ProtNLM"/>
    </source>
</evidence>
<organism evidence="2 3">
    <name type="scientific">Tanacetum coccineum</name>
    <dbReference type="NCBI Taxonomy" id="301880"/>
    <lineage>
        <taxon>Eukaryota</taxon>
        <taxon>Viridiplantae</taxon>
        <taxon>Streptophyta</taxon>
        <taxon>Embryophyta</taxon>
        <taxon>Tracheophyta</taxon>
        <taxon>Spermatophyta</taxon>
        <taxon>Magnoliopsida</taxon>
        <taxon>eudicotyledons</taxon>
        <taxon>Gunneridae</taxon>
        <taxon>Pentapetalae</taxon>
        <taxon>asterids</taxon>
        <taxon>campanulids</taxon>
        <taxon>Asterales</taxon>
        <taxon>Asteraceae</taxon>
        <taxon>Asteroideae</taxon>
        <taxon>Anthemideae</taxon>
        <taxon>Anthemidinae</taxon>
        <taxon>Tanacetum</taxon>
    </lineage>
</organism>
<name>A0ABQ4Z247_9ASTR</name>
<proteinExistence type="predicted"/>
<feature type="region of interest" description="Disordered" evidence="1">
    <location>
        <begin position="57"/>
        <end position="78"/>
    </location>
</feature>
<dbReference type="EMBL" id="BQNB010010951">
    <property type="protein sequence ID" value="GJS84120.1"/>
    <property type="molecule type" value="Genomic_DNA"/>
</dbReference>
<feature type="compositionally biased region" description="Low complexity" evidence="1">
    <location>
        <begin position="112"/>
        <end position="123"/>
    </location>
</feature>
<accession>A0ABQ4Z247</accession>
<protein>
    <recommendedName>
        <fullName evidence="4">Extensin-like</fullName>
    </recommendedName>
</protein>
<feature type="compositionally biased region" description="Pro residues" evidence="1">
    <location>
        <begin position="32"/>
        <end position="42"/>
    </location>
</feature>
<evidence type="ECO:0000256" key="1">
    <source>
        <dbReference type="SAM" id="MobiDB-lite"/>
    </source>
</evidence>
<gene>
    <name evidence="2" type="ORF">Tco_0750661</name>
</gene>
<reference evidence="2" key="2">
    <citation type="submission" date="2022-01" db="EMBL/GenBank/DDBJ databases">
        <authorList>
            <person name="Yamashiro T."/>
            <person name="Shiraishi A."/>
            <person name="Satake H."/>
            <person name="Nakayama K."/>
        </authorList>
    </citation>
    <scope>NUCLEOTIDE SEQUENCE</scope>
</reference>
<evidence type="ECO:0000313" key="2">
    <source>
        <dbReference type="EMBL" id="GJS84120.1"/>
    </source>
</evidence>
<dbReference type="Proteomes" id="UP001151760">
    <property type="component" value="Unassembled WGS sequence"/>
</dbReference>
<evidence type="ECO:0000313" key="3">
    <source>
        <dbReference type="Proteomes" id="UP001151760"/>
    </source>
</evidence>
<feature type="region of interest" description="Disordered" evidence="1">
    <location>
        <begin position="24"/>
        <end position="45"/>
    </location>
</feature>
<comment type="caution">
    <text evidence="2">The sequence shown here is derived from an EMBL/GenBank/DDBJ whole genome shotgun (WGS) entry which is preliminary data.</text>
</comment>
<feature type="region of interest" description="Disordered" evidence="1">
    <location>
        <begin position="95"/>
        <end position="141"/>
    </location>
</feature>
<reference evidence="2" key="1">
    <citation type="journal article" date="2022" name="Int. J. Mol. Sci.">
        <title>Draft Genome of Tanacetum Coccineum: Genomic Comparison of Closely Related Tanacetum-Family Plants.</title>
        <authorList>
            <person name="Yamashiro T."/>
            <person name="Shiraishi A."/>
            <person name="Nakayama K."/>
            <person name="Satake H."/>
        </authorList>
    </citation>
    <scope>NUCLEOTIDE SEQUENCE</scope>
</reference>